<reference evidence="5" key="1">
    <citation type="submission" date="2021-11" db="EMBL/GenBank/DDBJ databases">
        <title>Description of a new species Pelosinus isolated from the bottom sediments of Lake Baikal.</title>
        <authorList>
            <person name="Zakharyuk A."/>
        </authorList>
    </citation>
    <scope>NUCLEOTIDE SEQUENCE</scope>
    <source>
        <strain evidence="5">Bkl1</strain>
    </source>
</reference>
<evidence type="ECO:0000313" key="6">
    <source>
        <dbReference type="Proteomes" id="UP001165492"/>
    </source>
</evidence>
<dbReference type="Pfam" id="PF05193">
    <property type="entry name" value="Peptidase_M16_C"/>
    <property type="match status" value="1"/>
</dbReference>
<evidence type="ECO:0000256" key="2">
    <source>
        <dbReference type="RuleBase" id="RU004447"/>
    </source>
</evidence>
<dbReference type="EMBL" id="JAJHJB010000003">
    <property type="protein sequence ID" value="MCC5464443.1"/>
    <property type="molecule type" value="Genomic_DNA"/>
</dbReference>
<protein>
    <submittedName>
        <fullName evidence="5">Insulinase family protein</fullName>
    </submittedName>
</protein>
<comment type="caution">
    <text evidence="5">The sequence shown here is derived from an EMBL/GenBank/DDBJ whole genome shotgun (WGS) entry which is preliminary data.</text>
</comment>
<dbReference type="InterPro" id="IPR001431">
    <property type="entry name" value="Pept_M16_Zn_BS"/>
</dbReference>
<dbReference type="SUPFAM" id="SSF63411">
    <property type="entry name" value="LuxS/MPP-like metallohydrolase"/>
    <property type="match status" value="2"/>
</dbReference>
<dbReference type="RefSeq" id="WP_229533909.1">
    <property type="nucleotide sequence ID" value="NZ_JAJHJB010000003.1"/>
</dbReference>
<evidence type="ECO:0000256" key="1">
    <source>
        <dbReference type="ARBA" id="ARBA00007261"/>
    </source>
</evidence>
<dbReference type="Pfam" id="PF00675">
    <property type="entry name" value="Peptidase_M16"/>
    <property type="match status" value="1"/>
</dbReference>
<sequence>MYCKSLLPNGIRVVSEAIPYVKSVTLGIWIGTGSRFEEKYNHGISHFIEHMVFKGTENRSAKDIAETVDGVGGQINAFTTKEHTCYYIKVLDTHLELALAILSDMLRSSIFTEEDIKHEKEVVLEEICMYEDTPDELVHDLHHNNVWAEHALGHNIIGTTPSVESFNKNMILEYYQSFYTPDNIVIAGAGNLSHERLEALVEYYFGNMIGQRKSLSSTAPNLIPAQIIQSKNIEQVHICLGTTSVPQTSPDIYTMHILNTIVGGGISSRLFQSIREEQGLAYSIYSYQTNYSDAGLFTIYAGTRPSNASQVIELIIDNINTLRNVGINAVELAKTKEQLKGSLLLSLESSSSRMFRIGKMELTLNSFITLDEVVAKIDKVTLENLHNIIHTLLIPDRFAFTVLGPVNEEIYNAIKRF</sequence>
<keyword evidence="6" id="KW-1185">Reference proteome</keyword>
<evidence type="ECO:0000313" key="5">
    <source>
        <dbReference type="EMBL" id="MCC5464443.1"/>
    </source>
</evidence>
<feature type="domain" description="Peptidase M16 N-terminal" evidence="3">
    <location>
        <begin position="12"/>
        <end position="159"/>
    </location>
</feature>
<evidence type="ECO:0000259" key="4">
    <source>
        <dbReference type="Pfam" id="PF05193"/>
    </source>
</evidence>
<gene>
    <name evidence="5" type="ORF">LMF89_03580</name>
</gene>
<dbReference type="PANTHER" id="PTHR11851">
    <property type="entry name" value="METALLOPROTEASE"/>
    <property type="match status" value="1"/>
</dbReference>
<dbReference type="InterPro" id="IPR011249">
    <property type="entry name" value="Metalloenz_LuxS/M16"/>
</dbReference>
<name>A0ABS8HMK0_9FIRM</name>
<dbReference type="PROSITE" id="PS00143">
    <property type="entry name" value="INSULINASE"/>
    <property type="match status" value="1"/>
</dbReference>
<dbReference type="InterPro" id="IPR011765">
    <property type="entry name" value="Pept_M16_N"/>
</dbReference>
<proteinExistence type="inferred from homology"/>
<dbReference type="InterPro" id="IPR007863">
    <property type="entry name" value="Peptidase_M16_C"/>
</dbReference>
<comment type="similarity">
    <text evidence="1 2">Belongs to the peptidase M16 family.</text>
</comment>
<dbReference type="PANTHER" id="PTHR11851:SF49">
    <property type="entry name" value="MITOCHONDRIAL-PROCESSING PEPTIDASE SUBUNIT ALPHA"/>
    <property type="match status" value="1"/>
</dbReference>
<dbReference type="Proteomes" id="UP001165492">
    <property type="component" value="Unassembled WGS sequence"/>
</dbReference>
<dbReference type="InterPro" id="IPR050361">
    <property type="entry name" value="MPP/UQCRC_Complex"/>
</dbReference>
<organism evidence="5 6">
    <name type="scientific">Pelosinus baikalensis</name>
    <dbReference type="NCBI Taxonomy" id="2892015"/>
    <lineage>
        <taxon>Bacteria</taxon>
        <taxon>Bacillati</taxon>
        <taxon>Bacillota</taxon>
        <taxon>Negativicutes</taxon>
        <taxon>Selenomonadales</taxon>
        <taxon>Sporomusaceae</taxon>
        <taxon>Pelosinus</taxon>
    </lineage>
</organism>
<feature type="domain" description="Peptidase M16 C-terminal" evidence="4">
    <location>
        <begin position="165"/>
        <end position="339"/>
    </location>
</feature>
<evidence type="ECO:0000259" key="3">
    <source>
        <dbReference type="Pfam" id="PF00675"/>
    </source>
</evidence>
<dbReference type="Gene3D" id="3.30.830.10">
    <property type="entry name" value="Metalloenzyme, LuxS/M16 peptidase-like"/>
    <property type="match status" value="2"/>
</dbReference>
<accession>A0ABS8HMK0</accession>